<dbReference type="PANTHER" id="PTHR47618:SF1">
    <property type="entry name" value="BIFUNCTIONAL OLIGORIBONUCLEASE AND PAP PHOSPHATASE NRNA"/>
    <property type="match status" value="1"/>
</dbReference>
<dbReference type="PANTHER" id="PTHR47618">
    <property type="entry name" value="BIFUNCTIONAL OLIGORIBONUCLEASE AND PAP PHOSPHATASE NRNA"/>
    <property type="match status" value="1"/>
</dbReference>
<dbReference type="Gene3D" id="3.90.1640.10">
    <property type="entry name" value="inorganic pyrophosphatase (n-terminal core)"/>
    <property type="match status" value="1"/>
</dbReference>
<dbReference type="InterPro" id="IPR001667">
    <property type="entry name" value="DDH_dom"/>
</dbReference>
<dbReference type="InterPro" id="IPR038763">
    <property type="entry name" value="DHH_sf"/>
</dbReference>
<dbReference type="RefSeq" id="WP_012934693.1">
    <property type="nucleotide sequence ID" value="NC_013739.1"/>
</dbReference>
<dbReference type="EMBL" id="CP001854">
    <property type="protein sequence ID" value="ADB51642.1"/>
    <property type="molecule type" value="Genomic_DNA"/>
</dbReference>
<gene>
    <name evidence="3" type="ordered locus">Cwoe_3224</name>
</gene>
<dbReference type="InterPro" id="IPR051319">
    <property type="entry name" value="Oligoribo/pAp-PDE_c-di-AMP_PDE"/>
</dbReference>
<protein>
    <submittedName>
        <fullName evidence="3">Phosphoesterase RecJ domain protein</fullName>
    </submittedName>
</protein>
<dbReference type="SUPFAM" id="SSF64182">
    <property type="entry name" value="DHH phosphoesterases"/>
    <property type="match status" value="1"/>
</dbReference>
<evidence type="ECO:0000313" key="3">
    <source>
        <dbReference type="EMBL" id="ADB51642.1"/>
    </source>
</evidence>
<dbReference type="Gene3D" id="3.10.310.30">
    <property type="match status" value="1"/>
</dbReference>
<dbReference type="InterPro" id="IPR003156">
    <property type="entry name" value="DHHA1_dom"/>
</dbReference>
<dbReference type="AlphaFoldDB" id="D3FE26"/>
<dbReference type="HOGENOM" id="CLU_039720_0_0_11"/>
<evidence type="ECO:0000313" key="4">
    <source>
        <dbReference type="Proteomes" id="UP000008229"/>
    </source>
</evidence>
<evidence type="ECO:0000259" key="2">
    <source>
        <dbReference type="Pfam" id="PF02272"/>
    </source>
</evidence>
<proteinExistence type="predicted"/>
<reference evidence="4" key="2">
    <citation type="submission" date="2010-01" db="EMBL/GenBank/DDBJ databases">
        <title>The complete genome of Conexibacter woesei DSM 14684.</title>
        <authorList>
            <consortium name="US DOE Joint Genome Institute (JGI-PGF)"/>
            <person name="Lucas S."/>
            <person name="Copeland A."/>
            <person name="Lapidus A."/>
            <person name="Glavina del Rio T."/>
            <person name="Dalin E."/>
            <person name="Tice H."/>
            <person name="Bruce D."/>
            <person name="Goodwin L."/>
            <person name="Pitluck S."/>
            <person name="Kyrpides N."/>
            <person name="Mavromatis K."/>
            <person name="Ivanova N."/>
            <person name="Mikhailova N."/>
            <person name="Chertkov O."/>
            <person name="Brettin T."/>
            <person name="Detter J.C."/>
            <person name="Han C."/>
            <person name="Larimer F."/>
            <person name="Land M."/>
            <person name="Hauser L."/>
            <person name="Markowitz V."/>
            <person name="Cheng J.-F."/>
            <person name="Hugenholtz P."/>
            <person name="Woyke T."/>
            <person name="Wu D."/>
            <person name="Pukall R."/>
            <person name="Steenblock K."/>
            <person name="Schneider S."/>
            <person name="Klenk H.-P."/>
            <person name="Eisen J.A."/>
        </authorList>
    </citation>
    <scope>NUCLEOTIDE SEQUENCE [LARGE SCALE GENOMIC DNA]</scope>
    <source>
        <strain evidence="4">DSM 14684 / CIP 108061 / JCM 11494 / NBRC 100937 / ID131577</strain>
    </source>
</reference>
<dbReference type="Proteomes" id="UP000008229">
    <property type="component" value="Chromosome"/>
</dbReference>
<evidence type="ECO:0000259" key="1">
    <source>
        <dbReference type="Pfam" id="PF01368"/>
    </source>
</evidence>
<keyword evidence="4" id="KW-1185">Reference proteome</keyword>
<dbReference type="GO" id="GO:0003676">
    <property type="term" value="F:nucleic acid binding"/>
    <property type="evidence" value="ECO:0007669"/>
    <property type="project" value="InterPro"/>
</dbReference>
<dbReference type="KEGG" id="cwo:Cwoe_3224"/>
<accession>D3FE26</accession>
<name>D3FE26_CONWI</name>
<organism evidence="3 4">
    <name type="scientific">Conexibacter woesei (strain DSM 14684 / CCUG 47730 / CIP 108061 / JCM 11494 / NBRC 100937 / ID131577)</name>
    <dbReference type="NCBI Taxonomy" id="469383"/>
    <lineage>
        <taxon>Bacteria</taxon>
        <taxon>Bacillati</taxon>
        <taxon>Actinomycetota</taxon>
        <taxon>Thermoleophilia</taxon>
        <taxon>Solirubrobacterales</taxon>
        <taxon>Conexibacteraceae</taxon>
        <taxon>Conexibacter</taxon>
    </lineage>
</organism>
<dbReference type="STRING" id="469383.Cwoe_3224"/>
<dbReference type="Pfam" id="PF02272">
    <property type="entry name" value="DHHA1"/>
    <property type="match status" value="1"/>
</dbReference>
<dbReference type="Pfam" id="PF01368">
    <property type="entry name" value="DHH"/>
    <property type="match status" value="1"/>
</dbReference>
<dbReference type="eggNOG" id="COG0618">
    <property type="taxonomic scope" value="Bacteria"/>
</dbReference>
<feature type="domain" description="DDH" evidence="1">
    <location>
        <begin position="27"/>
        <end position="166"/>
    </location>
</feature>
<reference evidence="3 4" key="1">
    <citation type="journal article" date="2010" name="Stand. Genomic Sci.">
        <title>Complete genome sequence of Conexibacter woesei type strain (ID131577).</title>
        <authorList>
            <person name="Pukall R."/>
            <person name="Lapidus A."/>
            <person name="Glavina Del Rio T."/>
            <person name="Copeland A."/>
            <person name="Tice H."/>
            <person name="Cheng J.-F."/>
            <person name="Lucas S."/>
            <person name="Chen F."/>
            <person name="Nolan M."/>
            <person name="Bruce D."/>
            <person name="Goodwin L."/>
            <person name="Pitluck S."/>
            <person name="Mavromatis K."/>
            <person name="Ivanova N."/>
            <person name="Ovchinnikova G."/>
            <person name="Pati A."/>
            <person name="Chen A."/>
            <person name="Palaniappan K."/>
            <person name="Land M."/>
            <person name="Hauser L."/>
            <person name="Chang Y.-J."/>
            <person name="Jeffries C.D."/>
            <person name="Chain P."/>
            <person name="Meincke L."/>
            <person name="Sims D."/>
            <person name="Brettin T."/>
            <person name="Detter J.C."/>
            <person name="Rohde M."/>
            <person name="Goeker M."/>
            <person name="Bristow J."/>
            <person name="Eisen J.A."/>
            <person name="Markowitz V."/>
            <person name="Kyrpides N.C."/>
            <person name="Klenk H.-P."/>
            <person name="Hugenholtz P."/>
        </authorList>
    </citation>
    <scope>NUCLEOTIDE SEQUENCE [LARGE SCALE GENOMIC DNA]</scope>
    <source>
        <strain evidence="4">DSM 14684 / CIP 108061 / JCM 11494 / NBRC 100937 / ID131577</strain>
    </source>
</reference>
<sequence>MTGTGTNGKRATRSQVLDEIRGAEKFLLGTHEHPDGDALGSLVAMHQILVSAGKDSIMFMDADEFPLPYEYRFFSLDGLVSVPPPDIEQRTIVLLDCGNIDRNPADALKFEGAHILNVDHHHDNTHFGTVNHVVPEASCTAEIVWDLMRGLGVQPTTSIAEALYVGLVTDTGKFMYENTGTRAHVMAAELIDAGVDVHDIYRRIYEGIPYGKLALLARGLSNVERYDGGRLTLTRLTAEDYRETGAEENYSEGVIDHLRSVEGTAVAAMVRDRLGPGQEGLRKVSLRASDDRVDVSAIARAQGGGGHRQAAGFSTALSWDELVGFLRDQVEQQL</sequence>
<feature type="domain" description="DHHA1" evidence="2">
    <location>
        <begin position="244"/>
        <end position="320"/>
    </location>
</feature>